<dbReference type="OrthoDB" id="1902587at2759"/>
<evidence type="ECO:0000256" key="4">
    <source>
        <dbReference type="ARBA" id="ARBA00023235"/>
    </source>
</evidence>
<dbReference type="STRING" id="1555241.A0A4P9XDH5"/>
<dbReference type="PANTHER" id="PTHR45779:SF7">
    <property type="entry name" value="PEPTIDYLPROLYL ISOMERASE"/>
    <property type="match status" value="1"/>
</dbReference>
<evidence type="ECO:0000256" key="3">
    <source>
        <dbReference type="ARBA" id="ARBA00023110"/>
    </source>
</evidence>
<proteinExistence type="predicted"/>
<reference evidence="8" key="1">
    <citation type="journal article" date="2018" name="Nat. Microbiol.">
        <title>Leveraging single-cell genomics to expand the fungal tree of life.</title>
        <authorList>
            <person name="Ahrendt S.R."/>
            <person name="Quandt C.A."/>
            <person name="Ciobanu D."/>
            <person name="Clum A."/>
            <person name="Salamov A."/>
            <person name="Andreopoulos B."/>
            <person name="Cheng J.F."/>
            <person name="Woyke T."/>
            <person name="Pelin A."/>
            <person name="Henrissat B."/>
            <person name="Reynolds N.K."/>
            <person name="Benny G.L."/>
            <person name="Smith M.E."/>
            <person name="James T.Y."/>
            <person name="Grigoriev I.V."/>
        </authorList>
    </citation>
    <scope>NUCLEOTIDE SEQUENCE [LARGE SCALE GENOMIC DNA]</scope>
    <source>
        <strain evidence="8">ATCC 52028</strain>
    </source>
</reference>
<dbReference type="InterPro" id="IPR001179">
    <property type="entry name" value="PPIase_FKBP_dom"/>
</dbReference>
<protein>
    <recommendedName>
        <fullName evidence="2 5">peptidylprolyl isomerase</fullName>
        <ecNumber evidence="2 5">5.2.1.8</ecNumber>
    </recommendedName>
</protein>
<name>A0A4P9XDH5_9FUNG</name>
<sequence length="139" mass="14969">MARATDAELKDVQIVTTGKTLDCYGSTERGDRVIVHYTGKLKDGTVFDSSRNPGRRPFGPLELGGNSVIAGWEAGLLGMCVGENRTLTIPPHLGYGDRGMGPIPPKATLIFDVELMSIVNKPKPEAKAEADADEDRDEL</sequence>
<accession>A0A4P9XDH5</accession>
<dbReference type="PANTHER" id="PTHR45779">
    <property type="entry name" value="PEPTIDYLPROLYL ISOMERASE"/>
    <property type="match status" value="1"/>
</dbReference>
<evidence type="ECO:0000313" key="8">
    <source>
        <dbReference type="Proteomes" id="UP000274922"/>
    </source>
</evidence>
<comment type="catalytic activity">
    <reaction evidence="1 5">
        <text>[protein]-peptidylproline (omega=180) = [protein]-peptidylproline (omega=0)</text>
        <dbReference type="Rhea" id="RHEA:16237"/>
        <dbReference type="Rhea" id="RHEA-COMP:10747"/>
        <dbReference type="Rhea" id="RHEA-COMP:10748"/>
        <dbReference type="ChEBI" id="CHEBI:83833"/>
        <dbReference type="ChEBI" id="CHEBI:83834"/>
        <dbReference type="EC" id="5.2.1.8"/>
    </reaction>
</comment>
<dbReference type="Pfam" id="PF00254">
    <property type="entry name" value="FKBP_C"/>
    <property type="match status" value="1"/>
</dbReference>
<dbReference type="GO" id="GO:0003755">
    <property type="term" value="F:peptidyl-prolyl cis-trans isomerase activity"/>
    <property type="evidence" value="ECO:0007669"/>
    <property type="project" value="UniProtKB-KW"/>
</dbReference>
<dbReference type="InterPro" id="IPR046357">
    <property type="entry name" value="PPIase_dom_sf"/>
</dbReference>
<dbReference type="FunFam" id="3.10.50.40:FF:000006">
    <property type="entry name" value="Peptidyl-prolyl cis-trans isomerase"/>
    <property type="match status" value="1"/>
</dbReference>
<dbReference type="Gene3D" id="3.10.50.40">
    <property type="match status" value="1"/>
</dbReference>
<evidence type="ECO:0000256" key="1">
    <source>
        <dbReference type="ARBA" id="ARBA00000971"/>
    </source>
</evidence>
<evidence type="ECO:0000259" key="6">
    <source>
        <dbReference type="PROSITE" id="PS50059"/>
    </source>
</evidence>
<feature type="domain" description="PPIase FKBP-type" evidence="6">
    <location>
        <begin position="30"/>
        <end position="119"/>
    </location>
</feature>
<dbReference type="EMBL" id="ML014121">
    <property type="protein sequence ID" value="RKP03566.1"/>
    <property type="molecule type" value="Genomic_DNA"/>
</dbReference>
<dbReference type="Proteomes" id="UP000274922">
    <property type="component" value="Unassembled WGS sequence"/>
</dbReference>
<gene>
    <name evidence="7" type="ORF">CXG81DRAFT_9345</name>
</gene>
<dbReference type="EC" id="5.2.1.8" evidence="2 5"/>
<dbReference type="PROSITE" id="PS50059">
    <property type="entry name" value="FKBP_PPIASE"/>
    <property type="match status" value="1"/>
</dbReference>
<keyword evidence="3 5" id="KW-0697">Rotamase</keyword>
<evidence type="ECO:0000313" key="7">
    <source>
        <dbReference type="EMBL" id="RKP03566.1"/>
    </source>
</evidence>
<dbReference type="GO" id="GO:0005783">
    <property type="term" value="C:endoplasmic reticulum"/>
    <property type="evidence" value="ECO:0007669"/>
    <property type="project" value="TreeGrafter"/>
</dbReference>
<dbReference type="InterPro" id="IPR044609">
    <property type="entry name" value="FKBP2/11"/>
</dbReference>
<evidence type="ECO:0000256" key="5">
    <source>
        <dbReference type="PROSITE-ProRule" id="PRU00277"/>
    </source>
</evidence>
<dbReference type="SUPFAM" id="SSF54534">
    <property type="entry name" value="FKBP-like"/>
    <property type="match status" value="1"/>
</dbReference>
<keyword evidence="8" id="KW-1185">Reference proteome</keyword>
<dbReference type="AlphaFoldDB" id="A0A4P9XDH5"/>
<evidence type="ECO:0000256" key="2">
    <source>
        <dbReference type="ARBA" id="ARBA00013194"/>
    </source>
</evidence>
<keyword evidence="4 5" id="KW-0413">Isomerase</keyword>
<organism evidence="7 8">
    <name type="scientific">Caulochytrium protostelioides</name>
    <dbReference type="NCBI Taxonomy" id="1555241"/>
    <lineage>
        <taxon>Eukaryota</taxon>
        <taxon>Fungi</taxon>
        <taxon>Fungi incertae sedis</taxon>
        <taxon>Chytridiomycota</taxon>
        <taxon>Chytridiomycota incertae sedis</taxon>
        <taxon>Chytridiomycetes</taxon>
        <taxon>Caulochytriales</taxon>
        <taxon>Caulochytriaceae</taxon>
        <taxon>Caulochytrium</taxon>
    </lineage>
</organism>